<sequence length="158" mass="16767">MLREPRVSPAPMAAADAVIPSQPPPPLPASLARTRLALSLAADAVMSLWLATMWLTFTRAVASDIWRIAFGEGGPVLTAAFEVRRFSLLSFALACPIGLLLFTVRMADSCAEAVKFVGHQAPAPKGIAEGMREALRNPMTLGVLATVPLLVLMFVGDV</sequence>
<name>A0A0A9BIN7_ARUDO</name>
<feature type="transmembrane region" description="Helical" evidence="2">
    <location>
        <begin position="86"/>
        <end position="104"/>
    </location>
</feature>
<protein>
    <submittedName>
        <fullName evidence="3">Uncharacterized protein</fullName>
    </submittedName>
</protein>
<organism evidence="3">
    <name type="scientific">Arundo donax</name>
    <name type="common">Giant reed</name>
    <name type="synonym">Donax arundinaceus</name>
    <dbReference type="NCBI Taxonomy" id="35708"/>
    <lineage>
        <taxon>Eukaryota</taxon>
        <taxon>Viridiplantae</taxon>
        <taxon>Streptophyta</taxon>
        <taxon>Embryophyta</taxon>
        <taxon>Tracheophyta</taxon>
        <taxon>Spermatophyta</taxon>
        <taxon>Magnoliopsida</taxon>
        <taxon>Liliopsida</taxon>
        <taxon>Poales</taxon>
        <taxon>Poaceae</taxon>
        <taxon>PACMAD clade</taxon>
        <taxon>Arundinoideae</taxon>
        <taxon>Arundineae</taxon>
        <taxon>Arundo</taxon>
    </lineage>
</organism>
<evidence type="ECO:0000256" key="1">
    <source>
        <dbReference type="SAM" id="MobiDB-lite"/>
    </source>
</evidence>
<dbReference type="EMBL" id="GBRH01236820">
    <property type="protein sequence ID" value="JAD61075.1"/>
    <property type="molecule type" value="Transcribed_RNA"/>
</dbReference>
<feature type="transmembrane region" description="Helical" evidence="2">
    <location>
        <begin position="36"/>
        <end position="57"/>
    </location>
</feature>
<proteinExistence type="predicted"/>
<keyword evidence="2" id="KW-0812">Transmembrane</keyword>
<keyword evidence="2" id="KW-1133">Transmembrane helix</keyword>
<evidence type="ECO:0000313" key="3">
    <source>
        <dbReference type="EMBL" id="JAD61075.1"/>
    </source>
</evidence>
<reference evidence="3" key="1">
    <citation type="submission" date="2014-09" db="EMBL/GenBank/DDBJ databases">
        <authorList>
            <person name="Magalhaes I.L.F."/>
            <person name="Oliveira U."/>
            <person name="Santos F.R."/>
            <person name="Vidigal T.H.D.A."/>
            <person name="Brescovit A.D."/>
            <person name="Santos A.J."/>
        </authorList>
    </citation>
    <scope>NUCLEOTIDE SEQUENCE</scope>
    <source>
        <tissue evidence="3">Shoot tissue taken approximately 20 cm above the soil surface</tissue>
    </source>
</reference>
<reference evidence="3" key="2">
    <citation type="journal article" date="2015" name="Data Brief">
        <title>Shoot transcriptome of the giant reed, Arundo donax.</title>
        <authorList>
            <person name="Barrero R.A."/>
            <person name="Guerrero F.D."/>
            <person name="Moolhuijzen P."/>
            <person name="Goolsby J.A."/>
            <person name="Tidwell J."/>
            <person name="Bellgard S.E."/>
            <person name="Bellgard M.I."/>
        </authorList>
    </citation>
    <scope>NUCLEOTIDE SEQUENCE</scope>
    <source>
        <tissue evidence="3">Shoot tissue taken approximately 20 cm above the soil surface</tissue>
    </source>
</reference>
<dbReference type="AlphaFoldDB" id="A0A0A9BIN7"/>
<accession>A0A0A9BIN7</accession>
<feature type="transmembrane region" description="Helical" evidence="2">
    <location>
        <begin position="139"/>
        <end position="156"/>
    </location>
</feature>
<evidence type="ECO:0000256" key="2">
    <source>
        <dbReference type="SAM" id="Phobius"/>
    </source>
</evidence>
<keyword evidence="2" id="KW-0472">Membrane</keyword>
<feature type="region of interest" description="Disordered" evidence="1">
    <location>
        <begin position="1"/>
        <end position="21"/>
    </location>
</feature>